<dbReference type="EMBL" id="LAZR01014835">
    <property type="protein sequence ID" value="KKM15725.1"/>
    <property type="molecule type" value="Genomic_DNA"/>
</dbReference>
<accession>A0A0F9KKA2</accession>
<evidence type="ECO:0000313" key="2">
    <source>
        <dbReference type="EMBL" id="KKM15725.1"/>
    </source>
</evidence>
<proteinExistence type="predicted"/>
<dbReference type="Gene3D" id="1.10.10.1830">
    <property type="entry name" value="Non-ribosomal peptide synthase, adenylation domain"/>
    <property type="match status" value="1"/>
</dbReference>
<name>A0A0F9KKA2_9ZZZZ</name>
<reference evidence="2" key="1">
    <citation type="journal article" date="2015" name="Nature">
        <title>Complex archaea that bridge the gap between prokaryotes and eukaryotes.</title>
        <authorList>
            <person name="Spang A."/>
            <person name="Saw J.H."/>
            <person name="Jorgensen S.L."/>
            <person name="Zaremba-Niedzwiedzka K."/>
            <person name="Martijn J."/>
            <person name="Lind A.E."/>
            <person name="van Eijk R."/>
            <person name="Schleper C."/>
            <person name="Guy L."/>
            <person name="Ettema T.J."/>
        </authorList>
    </citation>
    <scope>NUCLEOTIDE SEQUENCE</scope>
</reference>
<dbReference type="AlphaFoldDB" id="A0A0F9KKA2"/>
<sequence>MSAGAILAGLEALGATVRADGDRLVVEAPPGVLTPDKLAVLQADKADALTWARDRLGRFQADYDAAIRRWYAAETYFDGSVSPEERARHAPAVDGLSERIGYLTEKIASTLGRPMTPDKLLHGFAENEKEVSCGV</sequence>
<organism evidence="2">
    <name type="scientific">marine sediment metagenome</name>
    <dbReference type="NCBI Taxonomy" id="412755"/>
    <lineage>
        <taxon>unclassified sequences</taxon>
        <taxon>metagenomes</taxon>
        <taxon>ecological metagenomes</taxon>
    </lineage>
</organism>
<dbReference type="InterPro" id="IPR041464">
    <property type="entry name" value="TubC_N"/>
</dbReference>
<evidence type="ECO:0000259" key="1">
    <source>
        <dbReference type="Pfam" id="PF18563"/>
    </source>
</evidence>
<comment type="caution">
    <text evidence="2">The sequence shown here is derived from an EMBL/GenBank/DDBJ whole genome shotgun (WGS) entry which is preliminary data.</text>
</comment>
<dbReference type="Pfam" id="PF18563">
    <property type="entry name" value="TubC_N"/>
    <property type="match status" value="1"/>
</dbReference>
<dbReference type="InterPro" id="IPR044894">
    <property type="entry name" value="TubC_N_sf"/>
</dbReference>
<feature type="domain" description="TubC N-terminal docking" evidence="1">
    <location>
        <begin position="6"/>
        <end position="49"/>
    </location>
</feature>
<gene>
    <name evidence="2" type="ORF">LCGC14_1693100</name>
</gene>
<protein>
    <recommendedName>
        <fullName evidence="1">TubC N-terminal docking domain-containing protein</fullName>
    </recommendedName>
</protein>